<organism evidence="2 3">
    <name type="scientific">Tsukamurella pseudospumae</name>
    <dbReference type="NCBI Taxonomy" id="239498"/>
    <lineage>
        <taxon>Bacteria</taxon>
        <taxon>Bacillati</taxon>
        <taxon>Actinomycetota</taxon>
        <taxon>Actinomycetes</taxon>
        <taxon>Mycobacteriales</taxon>
        <taxon>Tsukamurellaceae</taxon>
        <taxon>Tsukamurella</taxon>
    </lineage>
</organism>
<dbReference type="InterPro" id="IPR003615">
    <property type="entry name" value="HNH_nuc"/>
</dbReference>
<accession>A0A138AVP2</accession>
<evidence type="ECO:0000313" key="3">
    <source>
        <dbReference type="Proteomes" id="UP000070258"/>
    </source>
</evidence>
<comment type="caution">
    <text evidence="2">The sequence shown here is derived from an EMBL/GenBank/DDBJ whole genome shotgun (WGS) entry which is preliminary data.</text>
</comment>
<evidence type="ECO:0000313" key="2">
    <source>
        <dbReference type="EMBL" id="KXP14492.1"/>
    </source>
</evidence>
<dbReference type="RefSeq" id="WP_068569107.1">
    <property type="nucleotide sequence ID" value="NZ_LSRF01000001.1"/>
</dbReference>
<dbReference type="Proteomes" id="UP000070258">
    <property type="component" value="Unassembled WGS sequence"/>
</dbReference>
<proteinExistence type="predicted"/>
<dbReference type="OrthoDB" id="4464809at2"/>
<feature type="domain" description="HNH nuclease" evidence="1">
    <location>
        <begin position="189"/>
        <end position="238"/>
    </location>
</feature>
<gene>
    <name evidence="2" type="ORF">AXK60_00850</name>
</gene>
<dbReference type="AlphaFoldDB" id="A0A138AVP2"/>
<evidence type="ECO:0000259" key="1">
    <source>
        <dbReference type="Pfam" id="PF13391"/>
    </source>
</evidence>
<name>A0A138AVP2_9ACTN</name>
<protein>
    <recommendedName>
        <fullName evidence="1">HNH nuclease domain-containing protein</fullName>
    </recommendedName>
</protein>
<dbReference type="EMBL" id="LSRF01000001">
    <property type="protein sequence ID" value="KXP14492.1"/>
    <property type="molecule type" value="Genomic_DNA"/>
</dbReference>
<dbReference type="Pfam" id="PF13391">
    <property type="entry name" value="HNH_2"/>
    <property type="match status" value="1"/>
</dbReference>
<reference evidence="3" key="1">
    <citation type="submission" date="2016-02" db="EMBL/GenBank/DDBJ databases">
        <authorList>
            <person name="Wen L."/>
            <person name="He K."/>
            <person name="Yang H."/>
        </authorList>
    </citation>
    <scope>NUCLEOTIDE SEQUENCE [LARGE SCALE GENOMIC DNA]</scope>
    <source>
        <strain evidence="3">JCM 15929</strain>
    </source>
</reference>
<sequence length="303" mass="34504">MTAWIISIGADYPDHLDLALEDGFWDTKQWKSINPGDEVFFWQAAGSGVRSELKAQVVATSELERIEPGFRRARWRDRDEAGYTHRFTFNNAQEPPTQRTQWREVQSVMDRAARLWPITRLDSRDAVNLLTQRFPPRGSGIDVTLDRSRMAPDIADQDDRRRTALRSVAIRQGQGLFRADLMRAYGRRCAFTGTVSEGVLEAAHIFPYRGSQSNHVTNGILLRADVHTLFDGFQLAVDASYRIHVGPGVHDDHYRALDGTRMRLPSDPDSWPAEAALADHWRDCEFVRPGAFASDRSTRPVRR</sequence>